<name>A0A2T2XE59_9FIRM</name>
<dbReference type="InterPro" id="IPR022907">
    <property type="entry name" value="VapC_family"/>
</dbReference>
<dbReference type="Pfam" id="PF01850">
    <property type="entry name" value="PIN"/>
    <property type="match status" value="1"/>
</dbReference>
<dbReference type="GO" id="GO:0004540">
    <property type="term" value="F:RNA nuclease activity"/>
    <property type="evidence" value="ECO:0007669"/>
    <property type="project" value="InterPro"/>
</dbReference>
<gene>
    <name evidence="8" type="primary">vapC</name>
    <name evidence="10" type="ORF">C7B46_13270</name>
</gene>
<sequence>MRYMLDTNICIYLIKNRSDAVLARMRGFRTGEIGISVVTVTELQYGVAKSQQRERNQAALEAFLLPLDIADFVVETTVIYGEIRANLEKQGRPIGPFDTLIAAHALFLDVPLVTNNTRKFARVEGLRMEDWTLST</sequence>
<dbReference type="SUPFAM" id="SSF88723">
    <property type="entry name" value="PIN domain-like"/>
    <property type="match status" value="1"/>
</dbReference>
<comment type="function">
    <text evidence="8">Toxic component of a toxin-antitoxin (TA) system. An RNase.</text>
</comment>
<evidence type="ECO:0000256" key="2">
    <source>
        <dbReference type="ARBA" id="ARBA00022649"/>
    </source>
</evidence>
<dbReference type="Gene3D" id="3.40.50.1010">
    <property type="entry name" value="5'-nuclease"/>
    <property type="match status" value="1"/>
</dbReference>
<evidence type="ECO:0000256" key="7">
    <source>
        <dbReference type="ARBA" id="ARBA00038093"/>
    </source>
</evidence>
<dbReference type="InterPro" id="IPR029060">
    <property type="entry name" value="PIN-like_dom_sf"/>
</dbReference>
<dbReference type="InterPro" id="IPR050556">
    <property type="entry name" value="Type_II_TA_system_RNase"/>
</dbReference>
<keyword evidence="2 8" id="KW-1277">Toxin-antitoxin system</keyword>
<keyword evidence="4 8" id="KW-0479">Metal-binding</keyword>
<feature type="binding site" evidence="8">
    <location>
        <position position="6"/>
    </location>
    <ligand>
        <name>Mg(2+)</name>
        <dbReference type="ChEBI" id="CHEBI:18420"/>
    </ligand>
</feature>
<comment type="caution">
    <text evidence="10">The sequence shown here is derived from an EMBL/GenBank/DDBJ whole genome shotgun (WGS) entry which is preliminary data.</text>
</comment>
<dbReference type="InterPro" id="IPR002716">
    <property type="entry name" value="PIN_dom"/>
</dbReference>
<comment type="similarity">
    <text evidence="7 8">Belongs to the PINc/VapC protein family.</text>
</comment>
<evidence type="ECO:0000256" key="4">
    <source>
        <dbReference type="ARBA" id="ARBA00022723"/>
    </source>
</evidence>
<dbReference type="PANTHER" id="PTHR33653">
    <property type="entry name" value="RIBONUCLEASE VAPC2"/>
    <property type="match status" value="1"/>
</dbReference>
<organism evidence="10 11">
    <name type="scientific">Sulfobacillus benefaciens</name>
    <dbReference type="NCBI Taxonomy" id="453960"/>
    <lineage>
        <taxon>Bacteria</taxon>
        <taxon>Bacillati</taxon>
        <taxon>Bacillota</taxon>
        <taxon>Clostridia</taxon>
        <taxon>Eubacteriales</taxon>
        <taxon>Clostridiales Family XVII. Incertae Sedis</taxon>
        <taxon>Sulfobacillus</taxon>
    </lineage>
</organism>
<proteinExistence type="inferred from homology"/>
<dbReference type="GO" id="GO:0000287">
    <property type="term" value="F:magnesium ion binding"/>
    <property type="evidence" value="ECO:0007669"/>
    <property type="project" value="UniProtKB-UniRule"/>
</dbReference>
<keyword evidence="3 8" id="KW-0540">Nuclease</keyword>
<accession>A0A2T2XE59</accession>
<keyword evidence="6 8" id="KW-0460">Magnesium</keyword>
<reference evidence="10 11" key="1">
    <citation type="journal article" date="2014" name="BMC Genomics">
        <title>Comparison of environmental and isolate Sulfobacillus genomes reveals diverse carbon, sulfur, nitrogen, and hydrogen metabolisms.</title>
        <authorList>
            <person name="Justice N.B."/>
            <person name="Norman A."/>
            <person name="Brown C.T."/>
            <person name="Singh A."/>
            <person name="Thomas B.C."/>
            <person name="Banfield J.F."/>
        </authorList>
    </citation>
    <scope>NUCLEOTIDE SEQUENCE [LARGE SCALE GENOMIC DNA]</scope>
    <source>
        <strain evidence="10">AMDSBA4</strain>
    </source>
</reference>
<dbReference type="Proteomes" id="UP000242972">
    <property type="component" value="Unassembled WGS sequence"/>
</dbReference>
<evidence type="ECO:0000256" key="5">
    <source>
        <dbReference type="ARBA" id="ARBA00022801"/>
    </source>
</evidence>
<dbReference type="CDD" id="cd09881">
    <property type="entry name" value="PIN_VapC4-5_FitB-like"/>
    <property type="match status" value="1"/>
</dbReference>
<dbReference type="GO" id="GO:0090729">
    <property type="term" value="F:toxin activity"/>
    <property type="evidence" value="ECO:0007669"/>
    <property type="project" value="UniProtKB-KW"/>
</dbReference>
<dbReference type="EC" id="3.1.-.-" evidence="8"/>
<feature type="domain" description="PIN" evidence="9">
    <location>
        <begin position="3"/>
        <end position="125"/>
    </location>
</feature>
<protein>
    <recommendedName>
        <fullName evidence="8">Ribonuclease VapC</fullName>
        <shortName evidence="8">RNase VapC</shortName>
        <ecNumber evidence="8">3.1.-.-</ecNumber>
    </recommendedName>
    <alternativeName>
        <fullName evidence="8">Toxin VapC</fullName>
    </alternativeName>
</protein>
<dbReference type="AlphaFoldDB" id="A0A2T2XE59"/>
<dbReference type="HAMAP" id="MF_00265">
    <property type="entry name" value="VapC_Nob1"/>
    <property type="match status" value="1"/>
</dbReference>
<evidence type="ECO:0000256" key="8">
    <source>
        <dbReference type="HAMAP-Rule" id="MF_00265"/>
    </source>
</evidence>
<keyword evidence="5 8" id="KW-0378">Hydrolase</keyword>
<evidence type="ECO:0000313" key="11">
    <source>
        <dbReference type="Proteomes" id="UP000242972"/>
    </source>
</evidence>
<dbReference type="EMBL" id="PXYW01000033">
    <property type="protein sequence ID" value="PSR32722.1"/>
    <property type="molecule type" value="Genomic_DNA"/>
</dbReference>
<evidence type="ECO:0000256" key="3">
    <source>
        <dbReference type="ARBA" id="ARBA00022722"/>
    </source>
</evidence>
<feature type="binding site" evidence="8">
    <location>
        <position position="98"/>
    </location>
    <ligand>
        <name>Mg(2+)</name>
        <dbReference type="ChEBI" id="CHEBI:18420"/>
    </ligand>
</feature>
<dbReference type="GO" id="GO:0016787">
    <property type="term" value="F:hydrolase activity"/>
    <property type="evidence" value="ECO:0007669"/>
    <property type="project" value="UniProtKB-KW"/>
</dbReference>
<comment type="cofactor">
    <cofactor evidence="1 8">
        <name>Mg(2+)</name>
        <dbReference type="ChEBI" id="CHEBI:18420"/>
    </cofactor>
</comment>
<evidence type="ECO:0000256" key="6">
    <source>
        <dbReference type="ARBA" id="ARBA00022842"/>
    </source>
</evidence>
<evidence type="ECO:0000256" key="1">
    <source>
        <dbReference type="ARBA" id="ARBA00001946"/>
    </source>
</evidence>
<dbReference type="PANTHER" id="PTHR33653:SF1">
    <property type="entry name" value="RIBONUCLEASE VAPC2"/>
    <property type="match status" value="1"/>
</dbReference>
<evidence type="ECO:0000259" key="9">
    <source>
        <dbReference type="Pfam" id="PF01850"/>
    </source>
</evidence>
<keyword evidence="8" id="KW-0800">Toxin</keyword>
<evidence type="ECO:0000313" key="10">
    <source>
        <dbReference type="EMBL" id="PSR32722.1"/>
    </source>
</evidence>